<keyword evidence="6 16" id="KW-1133">Transmembrane helix</keyword>
<dbReference type="Gene3D" id="1.20.58.400">
    <property type="entry name" value="t-snare proteins"/>
    <property type="match status" value="1"/>
</dbReference>
<evidence type="ECO:0000256" key="16">
    <source>
        <dbReference type="SAM" id="Phobius"/>
    </source>
</evidence>
<keyword evidence="7" id="KW-0333">Golgi apparatus</keyword>
<name>A0AAN8PXH0_PATCE</name>
<dbReference type="GO" id="GO:0031902">
    <property type="term" value="C:late endosome membrane"/>
    <property type="evidence" value="ECO:0007669"/>
    <property type="project" value="TreeGrafter"/>
</dbReference>
<dbReference type="InterPro" id="IPR038407">
    <property type="entry name" value="v-SNARE_N_sf"/>
</dbReference>
<sequence>MASLLESYEQQYSGVTADITFNIGRISNSHGAEKQTYIRQADKLFDEASELLEQMELEINDHDPQSRKKYQTRIKSYKTEMGKLQKDLKRAKLGIDANRDELLGEDTHDSEDQRARLLDNSERLERTSKRLDHGYKVVLETEQIGTDMLENLNSQRQQITRSRNRLEEMNSNLGKSSRVLSGMMKRIIQNRLLLLGIFIFIIVIIIVAIYFTVKRHT</sequence>
<dbReference type="AlphaFoldDB" id="A0AAN8PXH0"/>
<evidence type="ECO:0000256" key="7">
    <source>
        <dbReference type="ARBA" id="ARBA00023034"/>
    </source>
</evidence>
<dbReference type="GO" id="GO:0006896">
    <property type="term" value="P:Golgi to vacuole transport"/>
    <property type="evidence" value="ECO:0007669"/>
    <property type="project" value="TreeGrafter"/>
</dbReference>
<feature type="coiled-coil region" evidence="15">
    <location>
        <begin position="34"/>
        <end position="87"/>
    </location>
</feature>
<dbReference type="SUPFAM" id="SSF58038">
    <property type="entry name" value="SNARE fusion complex"/>
    <property type="match status" value="1"/>
</dbReference>
<dbReference type="GO" id="GO:0005789">
    <property type="term" value="C:endoplasmic reticulum membrane"/>
    <property type="evidence" value="ECO:0007669"/>
    <property type="project" value="TreeGrafter"/>
</dbReference>
<evidence type="ECO:0000256" key="1">
    <source>
        <dbReference type="ARBA" id="ARBA00004194"/>
    </source>
</evidence>
<comment type="similarity">
    <text evidence="2">Belongs to the VTI1 family.</text>
</comment>
<dbReference type="Pfam" id="PF05008">
    <property type="entry name" value="V-SNARE"/>
    <property type="match status" value="1"/>
</dbReference>
<dbReference type="Proteomes" id="UP001347796">
    <property type="component" value="Unassembled WGS sequence"/>
</dbReference>
<evidence type="ECO:0000256" key="9">
    <source>
        <dbReference type="ARBA" id="ARBA00023136"/>
    </source>
</evidence>
<protein>
    <recommendedName>
        <fullName evidence="12">Vesicle transport through interaction with t-SNAREs homolog 1A</fullName>
    </recommendedName>
    <alternativeName>
        <fullName evidence="14">Vesicle transport v-SNARE protein Vti1-like 2</fullName>
    </alternativeName>
    <alternativeName>
        <fullName evidence="13">Vti1-rp2</fullName>
    </alternativeName>
</protein>
<feature type="domain" description="T-SNARE coiled-coil homology" evidence="17">
    <location>
        <begin position="116"/>
        <end position="183"/>
    </location>
</feature>
<keyword evidence="3" id="KW-0813">Transport</keyword>
<dbReference type="InterPro" id="IPR027027">
    <property type="entry name" value="GOSR2/Membrin/Bos1"/>
</dbReference>
<dbReference type="Pfam" id="PF12352">
    <property type="entry name" value="V-SNARE_C"/>
    <property type="match status" value="1"/>
</dbReference>
<dbReference type="GO" id="GO:0006891">
    <property type="term" value="P:intra-Golgi vesicle-mediated transport"/>
    <property type="evidence" value="ECO:0007669"/>
    <property type="project" value="TreeGrafter"/>
</dbReference>
<dbReference type="GO" id="GO:0012507">
    <property type="term" value="C:ER to Golgi transport vesicle membrane"/>
    <property type="evidence" value="ECO:0007669"/>
    <property type="project" value="TreeGrafter"/>
</dbReference>
<dbReference type="GO" id="GO:0006886">
    <property type="term" value="P:intracellular protein transport"/>
    <property type="evidence" value="ECO:0007669"/>
    <property type="project" value="InterPro"/>
</dbReference>
<dbReference type="PIRSF" id="PIRSF028865">
    <property type="entry name" value="Membrin-2"/>
    <property type="match status" value="1"/>
</dbReference>
<evidence type="ECO:0000256" key="10">
    <source>
        <dbReference type="ARBA" id="ARBA00046280"/>
    </source>
</evidence>
<dbReference type="InterPro" id="IPR010989">
    <property type="entry name" value="SNARE"/>
</dbReference>
<dbReference type="GO" id="GO:0048280">
    <property type="term" value="P:vesicle fusion with Golgi apparatus"/>
    <property type="evidence" value="ECO:0007669"/>
    <property type="project" value="TreeGrafter"/>
</dbReference>
<evidence type="ECO:0000256" key="6">
    <source>
        <dbReference type="ARBA" id="ARBA00022989"/>
    </source>
</evidence>
<comment type="subcellular location">
    <subcellularLocation>
        <location evidence="10">Endomembrane system</location>
        <topology evidence="10">Single-pass type IV membrane protein</topology>
    </subcellularLocation>
    <subcellularLocation>
        <location evidence="1">Golgi apparatus membrane</location>
        <topology evidence="1">Single-pass membrane protein</topology>
    </subcellularLocation>
</comment>
<dbReference type="GO" id="GO:0000149">
    <property type="term" value="F:SNARE binding"/>
    <property type="evidence" value="ECO:0007669"/>
    <property type="project" value="TreeGrafter"/>
</dbReference>
<accession>A0AAN8PXH0</accession>
<keyword evidence="5" id="KW-0653">Protein transport</keyword>
<dbReference type="GO" id="GO:0042147">
    <property type="term" value="P:retrograde transport, endosome to Golgi"/>
    <property type="evidence" value="ECO:0007669"/>
    <property type="project" value="TreeGrafter"/>
</dbReference>
<evidence type="ECO:0000256" key="12">
    <source>
        <dbReference type="ARBA" id="ARBA00071612"/>
    </source>
</evidence>
<dbReference type="GO" id="GO:0031201">
    <property type="term" value="C:SNARE complex"/>
    <property type="evidence" value="ECO:0007669"/>
    <property type="project" value="TreeGrafter"/>
</dbReference>
<dbReference type="FunFam" id="1.20.58.400:FF:000001">
    <property type="entry name" value="Vesicle transport through interaction with t-SNAREs homolog 1A"/>
    <property type="match status" value="1"/>
</dbReference>
<reference evidence="18 19" key="1">
    <citation type="submission" date="2024-01" db="EMBL/GenBank/DDBJ databases">
        <title>The genome of the rayed Mediterranean limpet Patella caerulea (Linnaeus, 1758).</title>
        <authorList>
            <person name="Anh-Thu Weber A."/>
            <person name="Halstead-Nussloch G."/>
        </authorList>
    </citation>
    <scope>NUCLEOTIDE SEQUENCE [LARGE SCALE GENOMIC DNA]</scope>
    <source>
        <strain evidence="18">AATW-2023a</strain>
        <tissue evidence="18">Whole specimen</tissue>
    </source>
</reference>
<evidence type="ECO:0000313" key="18">
    <source>
        <dbReference type="EMBL" id="KAK6187438.1"/>
    </source>
</evidence>
<dbReference type="Gene3D" id="1.20.5.110">
    <property type="match status" value="1"/>
</dbReference>
<keyword evidence="8 15" id="KW-0175">Coiled coil</keyword>
<evidence type="ECO:0000256" key="11">
    <source>
        <dbReference type="ARBA" id="ARBA00065755"/>
    </source>
</evidence>
<proteinExistence type="inferred from homology"/>
<comment type="subunit">
    <text evidence="11">Interacts with distinct SNARE complexes that contain either STX5 or STX6. Interacts with NAPA and, to a lesser extent, with NAPG. Identified in a complex containing STX6, STX12, VAMP4 and VTI1A.</text>
</comment>
<keyword evidence="4 16" id="KW-0812">Transmembrane</keyword>
<dbReference type="PANTHER" id="PTHR21230">
    <property type="entry name" value="VESICLE TRANSPORT V-SNARE PROTEIN VTI1-RELATED"/>
    <property type="match status" value="1"/>
</dbReference>
<evidence type="ECO:0000256" key="13">
    <source>
        <dbReference type="ARBA" id="ARBA00081711"/>
    </source>
</evidence>
<evidence type="ECO:0000256" key="3">
    <source>
        <dbReference type="ARBA" id="ARBA00022448"/>
    </source>
</evidence>
<evidence type="ECO:0000256" key="15">
    <source>
        <dbReference type="SAM" id="Coils"/>
    </source>
</evidence>
<dbReference type="SUPFAM" id="SSF47661">
    <property type="entry name" value="t-snare proteins"/>
    <property type="match status" value="1"/>
</dbReference>
<dbReference type="GO" id="GO:0005484">
    <property type="term" value="F:SNAP receptor activity"/>
    <property type="evidence" value="ECO:0007669"/>
    <property type="project" value="InterPro"/>
</dbReference>
<evidence type="ECO:0000256" key="4">
    <source>
        <dbReference type="ARBA" id="ARBA00022692"/>
    </source>
</evidence>
<evidence type="ECO:0000256" key="8">
    <source>
        <dbReference type="ARBA" id="ARBA00023054"/>
    </source>
</evidence>
<evidence type="ECO:0000256" key="5">
    <source>
        <dbReference type="ARBA" id="ARBA00022927"/>
    </source>
</evidence>
<feature type="transmembrane region" description="Helical" evidence="16">
    <location>
        <begin position="192"/>
        <end position="213"/>
    </location>
</feature>
<dbReference type="InterPro" id="IPR007705">
    <property type="entry name" value="Vesicle_trsprt_v-SNARE_N"/>
</dbReference>
<evidence type="ECO:0000313" key="19">
    <source>
        <dbReference type="Proteomes" id="UP001347796"/>
    </source>
</evidence>
<keyword evidence="9 16" id="KW-0472">Membrane</keyword>
<dbReference type="CDD" id="cd15891">
    <property type="entry name" value="SNARE_Vti1a"/>
    <property type="match status" value="1"/>
</dbReference>
<dbReference type="GO" id="GO:0016236">
    <property type="term" value="P:macroautophagy"/>
    <property type="evidence" value="ECO:0007669"/>
    <property type="project" value="TreeGrafter"/>
</dbReference>
<comment type="caution">
    <text evidence="18">The sequence shown here is derived from an EMBL/GenBank/DDBJ whole genome shotgun (WGS) entry which is preliminary data.</text>
</comment>
<evidence type="ECO:0000256" key="2">
    <source>
        <dbReference type="ARBA" id="ARBA00006108"/>
    </source>
</evidence>
<dbReference type="GO" id="GO:0005829">
    <property type="term" value="C:cytosol"/>
    <property type="evidence" value="ECO:0007669"/>
    <property type="project" value="GOC"/>
</dbReference>
<organism evidence="18 19">
    <name type="scientific">Patella caerulea</name>
    <name type="common">Rayed Mediterranean limpet</name>
    <dbReference type="NCBI Taxonomy" id="87958"/>
    <lineage>
        <taxon>Eukaryota</taxon>
        <taxon>Metazoa</taxon>
        <taxon>Spiralia</taxon>
        <taxon>Lophotrochozoa</taxon>
        <taxon>Mollusca</taxon>
        <taxon>Gastropoda</taxon>
        <taxon>Patellogastropoda</taxon>
        <taxon>Patelloidea</taxon>
        <taxon>Patellidae</taxon>
        <taxon>Patella</taxon>
    </lineage>
</organism>
<dbReference type="GO" id="GO:0000139">
    <property type="term" value="C:Golgi membrane"/>
    <property type="evidence" value="ECO:0007669"/>
    <property type="project" value="UniProtKB-SubCell"/>
</dbReference>
<dbReference type="FunFam" id="1.20.5.110:FF:000078">
    <property type="entry name" value="Vesicle transport through interaction with t-SNAREs 1A"/>
    <property type="match status" value="1"/>
</dbReference>
<dbReference type="PANTHER" id="PTHR21230:SF26">
    <property type="entry name" value="VESICLE TRANSPORT THROUGH INTERACTION WITH T-SNARES HOMOLOG 1A"/>
    <property type="match status" value="1"/>
</dbReference>
<dbReference type="EMBL" id="JAZGQO010000004">
    <property type="protein sequence ID" value="KAK6187438.1"/>
    <property type="molecule type" value="Genomic_DNA"/>
</dbReference>
<dbReference type="SMART" id="SM00397">
    <property type="entry name" value="t_SNARE"/>
    <property type="match status" value="1"/>
</dbReference>
<dbReference type="InterPro" id="IPR000727">
    <property type="entry name" value="T_SNARE_dom"/>
</dbReference>
<evidence type="ECO:0000256" key="14">
    <source>
        <dbReference type="ARBA" id="ARBA00082368"/>
    </source>
</evidence>
<evidence type="ECO:0000259" key="17">
    <source>
        <dbReference type="SMART" id="SM00397"/>
    </source>
</evidence>
<keyword evidence="19" id="KW-1185">Reference proteome</keyword>
<gene>
    <name evidence="18" type="ORF">SNE40_005469</name>
</gene>